<feature type="compositionally biased region" description="Low complexity" evidence="6">
    <location>
        <begin position="636"/>
        <end position="648"/>
    </location>
</feature>
<evidence type="ECO:0000256" key="5">
    <source>
        <dbReference type="ARBA" id="ARBA00023242"/>
    </source>
</evidence>
<feature type="domain" description="Nucleolar protein 10-like second" evidence="8">
    <location>
        <begin position="411"/>
        <end position="458"/>
    </location>
</feature>
<dbReference type="InterPro" id="IPR056551">
    <property type="entry name" value="Beta-prop_NOL10_N"/>
</dbReference>
<organism evidence="10 11">
    <name type="scientific">Kwoniella newhampshirensis</name>
    <dbReference type="NCBI Taxonomy" id="1651941"/>
    <lineage>
        <taxon>Eukaryota</taxon>
        <taxon>Fungi</taxon>
        <taxon>Dikarya</taxon>
        <taxon>Basidiomycota</taxon>
        <taxon>Agaricomycotina</taxon>
        <taxon>Tremellomycetes</taxon>
        <taxon>Tremellales</taxon>
        <taxon>Cryptococcaceae</taxon>
        <taxon>Kwoniella</taxon>
    </lineage>
</organism>
<evidence type="ECO:0000256" key="2">
    <source>
        <dbReference type="ARBA" id="ARBA00005264"/>
    </source>
</evidence>
<evidence type="ECO:0000256" key="6">
    <source>
        <dbReference type="SAM" id="MobiDB-lite"/>
    </source>
</evidence>
<reference evidence="10 11" key="1">
    <citation type="journal article" date="2024" name="bioRxiv">
        <title>Comparative genomics of Cryptococcus and Kwoniella reveals pathogenesis evolution and contrasting karyotype dynamics via intercentromeric recombination or chromosome fusion.</title>
        <authorList>
            <person name="Coelho M.A."/>
            <person name="David-Palma M."/>
            <person name="Shea T."/>
            <person name="Bowers K."/>
            <person name="McGinley-Smith S."/>
            <person name="Mohammad A.W."/>
            <person name="Gnirke A."/>
            <person name="Yurkov A.M."/>
            <person name="Nowrousian M."/>
            <person name="Sun S."/>
            <person name="Cuomo C.A."/>
            <person name="Heitman J."/>
        </authorList>
    </citation>
    <scope>NUCLEOTIDE SEQUENCE [LARGE SCALE GENOMIC DNA]</scope>
    <source>
        <strain evidence="10 11">CBS 13917</strain>
    </source>
</reference>
<feature type="domain" description="NUC153" evidence="7">
    <location>
        <begin position="549"/>
        <end position="576"/>
    </location>
</feature>
<evidence type="ECO:0000256" key="1">
    <source>
        <dbReference type="ARBA" id="ARBA00004604"/>
    </source>
</evidence>
<accession>A0AAW0Z5N7</accession>
<sequence>MSFPKVYTVNGPSSTSSTSLPSWLSVKTKPSGGAGKTKKRVKTQHQVGDLELVQDFSFPGSAIRIKTTEDGLHAIGTGTYKPMMKVWDLENLTVKFERVTDAENVDFVILSSDWTKTLHLQRDRSLAFHTQMGLHHSVRLPTYGRSLGYHSPSADAIIGCTGTDVYRFNLEEGRYMTPLQVAQKWGDGREDEVEGVNVVDVNPRHGLWSFGLDGGGGVVEFWDPRSRSALTRLVLPSSTLLPIQSYDPSAIIAPPTQKLSVTALSSHPTDGLSLAVGTSSGHTLLYDLRSPTPFAVKDQGYGESIRRVDWLRGGGAQEDTGRVVSADSKVVKVWDKNDASHNHLSLHPPNSLVDLHAVPNSGLIFVACEAPQLSSYYIPEIGPAPKWASFLDSVTEELADDFTGGAGKSAYADFKFVDKAELDTLGLTHLVGTSALKPYMHGYFLSLKLYTTARLIANPQSYAEYRDRIVSDRLKAKSESRIRARKDQPKVNKALAERVRRAEEREAALAKKKKDRKAELGDDEDAVMDEDEEEEETEGGEKVPGLLADPRFQELWENPDFEVDEESREFAMLNPATANNNAKRKTAVEEEDEESDKSSSGLEESEDEQEESDAESGSDESDDGNLLQYDPRKLTPAQRRAQPRAAPRLVVGGGGDSRETAQPTFGQRLHSSRPSSATNGKSRVNALENDPSVLAMRRSTDGGMEMSFIPTSSSSKRRSNGGEDEDEQDEYSGGTRRKERKVETFGVGMEKGGAEEDDGDLDGRGGRTKRRDPGRSASKNAFRKR</sequence>
<evidence type="ECO:0000256" key="4">
    <source>
        <dbReference type="ARBA" id="ARBA00022737"/>
    </source>
</evidence>
<dbReference type="InterPro" id="IPR040382">
    <property type="entry name" value="NOL10/Enp2"/>
</dbReference>
<protein>
    <recommendedName>
        <fullName evidence="12">Ribosome biogenesis protein ENP2</fullName>
    </recommendedName>
</protein>
<dbReference type="InterPro" id="IPR056550">
    <property type="entry name" value="NOL10_2nd"/>
</dbReference>
<feature type="region of interest" description="Disordered" evidence="6">
    <location>
        <begin position="509"/>
        <end position="785"/>
    </location>
</feature>
<keyword evidence="5" id="KW-0539">Nucleus</keyword>
<name>A0AAW0Z5N7_9TREE</name>
<dbReference type="PANTHER" id="PTHR14927">
    <property type="entry name" value="NUCLEOLAR PROTEIN 10"/>
    <property type="match status" value="1"/>
</dbReference>
<dbReference type="PANTHER" id="PTHR14927:SF0">
    <property type="entry name" value="NUCLEOLAR PROTEIN 10"/>
    <property type="match status" value="1"/>
</dbReference>
<dbReference type="SUPFAM" id="SSF50978">
    <property type="entry name" value="WD40 repeat-like"/>
    <property type="match status" value="1"/>
</dbReference>
<evidence type="ECO:0000313" key="11">
    <source>
        <dbReference type="Proteomes" id="UP001388673"/>
    </source>
</evidence>
<keyword evidence="11" id="KW-1185">Reference proteome</keyword>
<dbReference type="InterPro" id="IPR036322">
    <property type="entry name" value="WD40_repeat_dom_sf"/>
</dbReference>
<dbReference type="KEGG" id="kne:92177348"/>
<feature type="compositionally biased region" description="Low complexity" evidence="6">
    <location>
        <begin position="12"/>
        <end position="25"/>
    </location>
</feature>
<dbReference type="Pfam" id="PF08159">
    <property type="entry name" value="NUC153"/>
    <property type="match status" value="1"/>
</dbReference>
<feature type="compositionally biased region" description="Acidic residues" evidence="6">
    <location>
        <begin position="521"/>
        <end position="538"/>
    </location>
</feature>
<comment type="subcellular location">
    <subcellularLocation>
        <location evidence="1">Nucleus</location>
        <location evidence="1">Nucleolus</location>
    </subcellularLocation>
</comment>
<feature type="compositionally biased region" description="Acidic residues" evidence="6">
    <location>
        <begin position="557"/>
        <end position="567"/>
    </location>
</feature>
<dbReference type="Gene3D" id="2.130.10.10">
    <property type="entry name" value="YVTN repeat-like/Quinoprotein amine dehydrogenase"/>
    <property type="match status" value="1"/>
</dbReference>
<evidence type="ECO:0000259" key="8">
    <source>
        <dbReference type="Pfam" id="PF23097"/>
    </source>
</evidence>
<gene>
    <name evidence="10" type="ORF">IAR55_000088</name>
</gene>
<comment type="similarity">
    <text evidence="2">Belongs to the WD repeat NOL10/ENP2 family.</text>
</comment>
<dbReference type="GO" id="GO:0000462">
    <property type="term" value="P:maturation of SSU-rRNA from tricistronic rRNA transcript (SSU-rRNA, 5.8S rRNA, LSU-rRNA)"/>
    <property type="evidence" value="ECO:0007669"/>
    <property type="project" value="TreeGrafter"/>
</dbReference>
<evidence type="ECO:0000259" key="9">
    <source>
        <dbReference type="Pfam" id="PF23098"/>
    </source>
</evidence>
<feature type="region of interest" description="Disordered" evidence="6">
    <location>
        <begin position="480"/>
        <end position="499"/>
    </location>
</feature>
<evidence type="ECO:0000313" key="10">
    <source>
        <dbReference type="EMBL" id="KAK8869522.1"/>
    </source>
</evidence>
<evidence type="ECO:0000256" key="3">
    <source>
        <dbReference type="ARBA" id="ARBA00022574"/>
    </source>
</evidence>
<feature type="domain" description="Nucleolar protein 10-like N-terminal" evidence="9">
    <location>
        <begin position="14"/>
        <end position="400"/>
    </location>
</feature>
<dbReference type="AlphaFoldDB" id="A0AAW0Z5N7"/>
<feature type="region of interest" description="Disordered" evidence="6">
    <location>
        <begin position="1"/>
        <end position="42"/>
    </location>
</feature>
<feature type="compositionally biased region" description="Acidic residues" evidence="6">
    <location>
        <begin position="603"/>
        <end position="623"/>
    </location>
</feature>
<dbReference type="GeneID" id="92177348"/>
<dbReference type="GO" id="GO:0032040">
    <property type="term" value="C:small-subunit processome"/>
    <property type="evidence" value="ECO:0007669"/>
    <property type="project" value="TreeGrafter"/>
</dbReference>
<keyword evidence="4" id="KW-0677">Repeat</keyword>
<comment type="caution">
    <text evidence="10">The sequence shown here is derived from an EMBL/GenBank/DDBJ whole genome shotgun (WGS) entry which is preliminary data.</text>
</comment>
<dbReference type="Pfam" id="PF23098">
    <property type="entry name" value="Beta-prop_NOL10_N"/>
    <property type="match status" value="1"/>
</dbReference>
<dbReference type="Proteomes" id="UP001388673">
    <property type="component" value="Unassembled WGS sequence"/>
</dbReference>
<dbReference type="InterPro" id="IPR015943">
    <property type="entry name" value="WD40/YVTN_repeat-like_dom_sf"/>
</dbReference>
<dbReference type="Pfam" id="PF23097">
    <property type="entry name" value="NOL10_2nd"/>
    <property type="match status" value="1"/>
</dbReference>
<dbReference type="GO" id="GO:0030686">
    <property type="term" value="C:90S preribosome"/>
    <property type="evidence" value="ECO:0007669"/>
    <property type="project" value="TreeGrafter"/>
</dbReference>
<keyword evidence="3" id="KW-0853">WD repeat</keyword>
<evidence type="ECO:0008006" key="12">
    <source>
        <dbReference type="Google" id="ProtNLM"/>
    </source>
</evidence>
<dbReference type="InterPro" id="IPR012580">
    <property type="entry name" value="NUC153"/>
</dbReference>
<feature type="compositionally biased region" description="Polar residues" evidence="6">
    <location>
        <begin position="672"/>
        <end position="682"/>
    </location>
</feature>
<evidence type="ECO:0000259" key="7">
    <source>
        <dbReference type="Pfam" id="PF08159"/>
    </source>
</evidence>
<dbReference type="RefSeq" id="XP_066805768.1">
    <property type="nucleotide sequence ID" value="XM_066943226.1"/>
</dbReference>
<proteinExistence type="inferred from homology"/>
<dbReference type="EMBL" id="JBCAWK010000001">
    <property type="protein sequence ID" value="KAK8869522.1"/>
    <property type="molecule type" value="Genomic_DNA"/>
</dbReference>